<evidence type="ECO:0000256" key="11">
    <source>
        <dbReference type="ARBA" id="ARBA00034808"/>
    </source>
</evidence>
<evidence type="ECO:0000256" key="2">
    <source>
        <dbReference type="ARBA" id="ARBA00005446"/>
    </source>
</evidence>
<gene>
    <name evidence="15" type="ORF">B9Z65_7742</name>
</gene>
<dbReference type="InterPro" id="IPR004589">
    <property type="entry name" value="DNA_helicase_ATP-dep_RecQ"/>
</dbReference>
<dbReference type="InterPro" id="IPR011545">
    <property type="entry name" value="DEAD/DEAH_box_helicase_dom"/>
</dbReference>
<dbReference type="GO" id="GO:0000729">
    <property type="term" value="P:DNA double-strand break processing"/>
    <property type="evidence" value="ECO:0007669"/>
    <property type="project" value="UniProtKB-ARBA"/>
</dbReference>
<dbReference type="CDD" id="cd18794">
    <property type="entry name" value="SF2_C_RecQ"/>
    <property type="match status" value="1"/>
</dbReference>
<organism evidence="15 16">
    <name type="scientific">Elsinoe australis</name>
    <dbReference type="NCBI Taxonomy" id="40998"/>
    <lineage>
        <taxon>Eukaryota</taxon>
        <taxon>Fungi</taxon>
        <taxon>Dikarya</taxon>
        <taxon>Ascomycota</taxon>
        <taxon>Pezizomycotina</taxon>
        <taxon>Dothideomycetes</taxon>
        <taxon>Dothideomycetidae</taxon>
        <taxon>Myriangiales</taxon>
        <taxon>Elsinoaceae</taxon>
        <taxon>Elsinoe</taxon>
    </lineage>
</organism>
<name>A0A2P8A0H5_9PEZI</name>
<dbReference type="GO" id="GO:0006312">
    <property type="term" value="P:mitotic recombination"/>
    <property type="evidence" value="ECO:0007669"/>
    <property type="project" value="UniProtKB-ARBA"/>
</dbReference>
<evidence type="ECO:0000256" key="7">
    <source>
        <dbReference type="ARBA" id="ARBA00023125"/>
    </source>
</evidence>
<feature type="region of interest" description="Disordered" evidence="12">
    <location>
        <begin position="53"/>
        <end position="136"/>
    </location>
</feature>
<dbReference type="GO" id="GO:0043138">
    <property type="term" value="F:3'-5' DNA helicase activity"/>
    <property type="evidence" value="ECO:0007669"/>
    <property type="project" value="UniProtKB-EC"/>
</dbReference>
<dbReference type="SMART" id="SM00956">
    <property type="entry name" value="RQC"/>
    <property type="match status" value="1"/>
</dbReference>
<dbReference type="GO" id="GO:0031422">
    <property type="term" value="C:RecQ family helicase-topoisomerase III complex"/>
    <property type="evidence" value="ECO:0007669"/>
    <property type="project" value="UniProtKB-ARBA"/>
</dbReference>
<dbReference type="InterPro" id="IPR036390">
    <property type="entry name" value="WH_DNA-bd_sf"/>
</dbReference>
<dbReference type="SUPFAM" id="SSF46785">
    <property type="entry name" value="Winged helix' DNA-binding domain"/>
    <property type="match status" value="1"/>
</dbReference>
<dbReference type="OrthoDB" id="10261556at2759"/>
<keyword evidence="4" id="KW-0378">Hydrolase</keyword>
<dbReference type="GO" id="GO:0003677">
    <property type="term" value="F:DNA binding"/>
    <property type="evidence" value="ECO:0007669"/>
    <property type="project" value="UniProtKB-KW"/>
</dbReference>
<dbReference type="PANTHER" id="PTHR13710">
    <property type="entry name" value="DNA HELICASE RECQ FAMILY MEMBER"/>
    <property type="match status" value="1"/>
</dbReference>
<evidence type="ECO:0000256" key="3">
    <source>
        <dbReference type="ARBA" id="ARBA00022741"/>
    </source>
</evidence>
<accession>A0A2P8A0H5</accession>
<feature type="compositionally biased region" description="Basic and acidic residues" evidence="12">
    <location>
        <begin position="77"/>
        <end position="87"/>
    </location>
</feature>
<keyword evidence="5 15" id="KW-0347">Helicase</keyword>
<dbReference type="Pfam" id="PF09382">
    <property type="entry name" value="RQC"/>
    <property type="match status" value="1"/>
</dbReference>
<reference evidence="15 16" key="1">
    <citation type="submission" date="2017-05" db="EMBL/GenBank/DDBJ databases">
        <title>Draft genome sequence of Elsinoe australis.</title>
        <authorList>
            <person name="Cheng Q."/>
        </authorList>
    </citation>
    <scope>NUCLEOTIDE SEQUENCE [LARGE SCALE GENOMIC DNA]</scope>
    <source>
        <strain evidence="15 16">NL1</strain>
    </source>
</reference>
<keyword evidence="3" id="KW-0547">Nucleotide-binding</keyword>
<dbReference type="PROSITE" id="PS51192">
    <property type="entry name" value="HELICASE_ATP_BIND_1"/>
    <property type="match status" value="1"/>
</dbReference>
<feature type="compositionally biased region" description="Polar residues" evidence="12">
    <location>
        <begin position="1250"/>
        <end position="1260"/>
    </location>
</feature>
<comment type="caution">
    <text evidence="15">The sequence shown here is derived from an EMBL/GenBank/DDBJ whole genome shotgun (WGS) entry which is preliminary data.</text>
</comment>
<dbReference type="FunFam" id="3.40.50.300:FF:000296">
    <property type="entry name" value="ATP-dependent DNA helicase RecQ"/>
    <property type="match status" value="1"/>
</dbReference>
<comment type="catalytic activity">
    <reaction evidence="10">
        <text>Couples ATP hydrolysis with the unwinding of duplex DNA by translocating in the 3'-5' direction.</text>
        <dbReference type="EC" id="5.6.2.4"/>
    </reaction>
</comment>
<feature type="compositionally biased region" description="Acidic residues" evidence="12">
    <location>
        <begin position="1469"/>
        <end position="1479"/>
    </location>
</feature>
<keyword evidence="7" id="KW-0238">DNA-binding</keyword>
<evidence type="ECO:0000256" key="9">
    <source>
        <dbReference type="ARBA" id="ARBA00023242"/>
    </source>
</evidence>
<evidence type="ECO:0000256" key="12">
    <source>
        <dbReference type="SAM" id="MobiDB-lite"/>
    </source>
</evidence>
<evidence type="ECO:0000256" key="8">
    <source>
        <dbReference type="ARBA" id="ARBA00023235"/>
    </source>
</evidence>
<dbReference type="Gene3D" id="3.40.50.300">
    <property type="entry name" value="P-loop containing nucleotide triphosphate hydrolases"/>
    <property type="match status" value="2"/>
</dbReference>
<comment type="subcellular location">
    <subcellularLocation>
        <location evidence="1">Nucleus</location>
    </subcellularLocation>
</comment>
<dbReference type="EC" id="5.6.2.4" evidence="11"/>
<evidence type="ECO:0000256" key="10">
    <source>
        <dbReference type="ARBA" id="ARBA00034617"/>
    </source>
</evidence>
<dbReference type="InterPro" id="IPR001650">
    <property type="entry name" value="Helicase_C-like"/>
</dbReference>
<dbReference type="STRING" id="40998.A0A2P8A0H5"/>
<dbReference type="Pfam" id="PF00270">
    <property type="entry name" value="DEAD"/>
    <property type="match status" value="1"/>
</dbReference>
<dbReference type="GO" id="GO:0016787">
    <property type="term" value="F:hydrolase activity"/>
    <property type="evidence" value="ECO:0007669"/>
    <property type="project" value="UniProtKB-KW"/>
</dbReference>
<feature type="compositionally biased region" description="Polar residues" evidence="12">
    <location>
        <begin position="1528"/>
        <end position="1543"/>
    </location>
</feature>
<feature type="compositionally biased region" description="Acidic residues" evidence="12">
    <location>
        <begin position="1287"/>
        <end position="1308"/>
    </location>
</feature>
<dbReference type="Pfam" id="PF16124">
    <property type="entry name" value="RecQ_Zn_bind"/>
    <property type="match status" value="1"/>
</dbReference>
<dbReference type="GO" id="GO:0005737">
    <property type="term" value="C:cytoplasm"/>
    <property type="evidence" value="ECO:0007669"/>
    <property type="project" value="TreeGrafter"/>
</dbReference>
<evidence type="ECO:0000259" key="13">
    <source>
        <dbReference type="PROSITE" id="PS51192"/>
    </source>
</evidence>
<keyword evidence="8" id="KW-0413">Isomerase</keyword>
<dbReference type="SMART" id="SM00487">
    <property type="entry name" value="DEXDc"/>
    <property type="match status" value="1"/>
</dbReference>
<keyword evidence="9" id="KW-0539">Nucleus</keyword>
<dbReference type="FunFam" id="3.40.50.300:FF:000340">
    <property type="entry name" value="Bloom syndrome, RecQ helicase"/>
    <property type="match status" value="1"/>
</dbReference>
<dbReference type="CDD" id="cd17920">
    <property type="entry name" value="DEXHc_RecQ"/>
    <property type="match status" value="1"/>
</dbReference>
<evidence type="ECO:0000313" key="15">
    <source>
        <dbReference type="EMBL" id="PSK53936.1"/>
    </source>
</evidence>
<dbReference type="GO" id="GO:0006260">
    <property type="term" value="P:DNA replication"/>
    <property type="evidence" value="ECO:0007669"/>
    <property type="project" value="InterPro"/>
</dbReference>
<dbReference type="GO" id="GO:0005634">
    <property type="term" value="C:nucleus"/>
    <property type="evidence" value="ECO:0007669"/>
    <property type="project" value="UniProtKB-SubCell"/>
</dbReference>
<dbReference type="GO" id="GO:0031573">
    <property type="term" value="P:mitotic intra-S DNA damage checkpoint signaling"/>
    <property type="evidence" value="ECO:0007669"/>
    <property type="project" value="UniProtKB-ARBA"/>
</dbReference>
<protein>
    <recommendedName>
        <fullName evidence="11">DNA 3'-5' helicase</fullName>
        <ecNumber evidence="11">5.6.2.4</ecNumber>
    </recommendedName>
</protein>
<feature type="compositionally biased region" description="Acidic residues" evidence="12">
    <location>
        <begin position="1499"/>
        <end position="1522"/>
    </location>
</feature>
<dbReference type="PROSITE" id="PS51194">
    <property type="entry name" value="HELICASE_CTER"/>
    <property type="match status" value="1"/>
</dbReference>
<evidence type="ECO:0000313" key="16">
    <source>
        <dbReference type="Proteomes" id="UP000243723"/>
    </source>
</evidence>
<dbReference type="Proteomes" id="UP000243723">
    <property type="component" value="Unassembled WGS sequence"/>
</dbReference>
<evidence type="ECO:0000256" key="6">
    <source>
        <dbReference type="ARBA" id="ARBA00022840"/>
    </source>
</evidence>
<feature type="compositionally biased region" description="Basic and acidic residues" evidence="12">
    <location>
        <begin position="1625"/>
        <end position="1642"/>
    </location>
</feature>
<dbReference type="SMART" id="SM00490">
    <property type="entry name" value="HELICc"/>
    <property type="match status" value="1"/>
</dbReference>
<sequence length="1651" mass="184334">MTRNNLREHLSWLIREKPCLPNDTTRREAVPLDTTGFVPSTQIAKSVFEGAAGTYGGKTTQKDTEYKRPKLPNGVDKGQDSAEDMARLRPAHTLSHHPNLLVRPSSSAPSPDKRVEDTPSRESVRVRSEPRPAKVPQAEIDEFDDSLEILDLTSEDFDRIASSQKVSNPTQIAGRKRKSSDFGTYDELVSDGEPALRKPRMDRHTTTKNKRERSVYDTFSSDEDIEKTMVPDLSDLAPRKVHHNPGQKGMQNINKPQTISRADTNTSPGRIIDDALDRDVPAGPPPPYSTVAPPAHAQPIFASNANAQSTPTSSNSASASFAQAVGTDDKALLDEFAKWTDEDLVYQISNLEVKKQNLVDRYVEALMEEPESATTFLDQSQAIGQQAETLEKLPSYRHKTQSLDTETSSIKQRIRNKALAGQPHLVELAELKRIQEATRQNQFDCLSLLHAVQEIIRKGRNKASKLAKNYGPAHKLDRNVPRSEPPAKPPAKVENAMDANFFPIRRTKTTDAVENMDIFNDTNFPSDVDVRSNAFKYAKKTSDDNNVNDFGIDSGDFSTVMDLPPQNKYQDDDYGDFDDEEDFMAMCEQSGNTRLADVRATPLSRKPLESTHVNGSAKQKSTPTRKVLAMNQPAMQHPWSENVRDVLRHTFKLRGFRPNQLEAINATLGGKDTFVLMPTGGGKSLCYQLPAAVDSVRKRGVTIVISPLLSLMEDQVNHLQKLGIQASVINNETTHEEKKILFDALWGPTPGKFVQLLYITPEMLTMNLRMVDTLVRLNERGFFARLVIDEAHCVSQWGHDFRPPYTELGRLRSKFEGVPVMALTATATANVKLDVKHNLCITDCVELEQSFNRPNLHYEVIPKSKGSLNEMAEIIKKKFRDQSGIIYCLSRKKCEDVAATLRKEYRIKADHYHAQLTPDVKRQVQRDWQANKTQVIVATIAFGMGIDKPDVRFVMHHSLPKSLEGYYQETGRAGRDGLRSSCYLFYSYGDVTILRKMIDDDKADKNEKTASAAVPIVKSEESKERQRNLLRNMVQFCENQADCRRVQVLGYFGENFNSHNCQKSCDNCTSSVSFQMRDFTNEAANAVKLIEASQKACNQERKDRMRDLDRRPNARDLEHINQTITSHVTLLQCVDILRGSKAKNIKDRGYDDFEEYNSLEKLDRGEVERLVHHLLAEDVLSEYSVVNKASFPVQYLALGSNHQAFKAGQKQINMSVRASTAKKGLGIAVPEKANAGPSKKSRTKPRTDIPLSTNVSSPPQSRVKPKATKRLQTGVVGSRKKSKTPFVEEDEDEDLDDKFVQEDSDSDDGFQPVRMAGRANRQPQQRTLGPPITEDRLLENLNDVHRSLVDSFLDAAKVVCKDICARNELRKSPFTDTQLRHMAIRWTEDVDSVMKIPSVQEWAVTRYSSELRKLVKNYHTQYKQMMGNDHEDTDIDDFGTGDLDTGATNADGPVLDPNHQNVIDLVSDDEQEDLEEEEPVLPGHSRQAATTQHTSNFDQDADSDYGSEIEGSIDLEEDDDDGPGIASSFFTQSPDVQRFNETQEAARAARPVQKSRPTSNGFRGGKKAGGRKTSGGGRSFGSTRGKSSYRRTSGGTRGGKVAKASKSSTGKKDAGAGGRLQRFSYDAESRTASKRGAGESRRGGGISAMPT</sequence>
<dbReference type="InterPro" id="IPR018982">
    <property type="entry name" value="RQC_domain"/>
</dbReference>
<dbReference type="InterPro" id="IPR027417">
    <property type="entry name" value="P-loop_NTPase"/>
</dbReference>
<evidence type="ECO:0000259" key="14">
    <source>
        <dbReference type="PROSITE" id="PS51194"/>
    </source>
</evidence>
<dbReference type="InterPro" id="IPR032284">
    <property type="entry name" value="RecQ_Zn-bd"/>
</dbReference>
<dbReference type="SUPFAM" id="SSF52540">
    <property type="entry name" value="P-loop containing nucleoside triphosphate hydrolases"/>
    <property type="match status" value="2"/>
</dbReference>
<feature type="domain" description="Helicase ATP-binding" evidence="13">
    <location>
        <begin position="664"/>
        <end position="845"/>
    </location>
</feature>
<keyword evidence="16" id="KW-1185">Reference proteome</keyword>
<feature type="compositionally biased region" description="Polar residues" evidence="12">
    <location>
        <begin position="1487"/>
        <end position="1498"/>
    </location>
</feature>
<feature type="region of interest" description="Disordered" evidence="12">
    <location>
        <begin position="1227"/>
        <end position="1331"/>
    </location>
</feature>
<evidence type="ECO:0000256" key="1">
    <source>
        <dbReference type="ARBA" id="ARBA00004123"/>
    </source>
</evidence>
<dbReference type="GO" id="GO:0009378">
    <property type="term" value="F:four-way junction helicase activity"/>
    <property type="evidence" value="ECO:0007669"/>
    <property type="project" value="TreeGrafter"/>
</dbReference>
<feature type="region of interest" description="Disordered" evidence="12">
    <location>
        <begin position="1469"/>
        <end position="1651"/>
    </location>
</feature>
<proteinExistence type="inferred from homology"/>
<feature type="compositionally biased region" description="Low complexity" evidence="12">
    <location>
        <begin position="1580"/>
        <end position="1594"/>
    </location>
</feature>
<dbReference type="InterPro" id="IPR014001">
    <property type="entry name" value="Helicase_ATP-bd"/>
</dbReference>
<dbReference type="EMBL" id="NHZQ01000087">
    <property type="protein sequence ID" value="PSK53936.1"/>
    <property type="molecule type" value="Genomic_DNA"/>
</dbReference>
<dbReference type="PANTHER" id="PTHR13710:SF153">
    <property type="entry name" value="RECQ-LIKE DNA HELICASE BLM"/>
    <property type="match status" value="1"/>
</dbReference>
<keyword evidence="6" id="KW-0067">ATP-binding</keyword>
<dbReference type="GO" id="GO:0005524">
    <property type="term" value="F:ATP binding"/>
    <property type="evidence" value="ECO:0007669"/>
    <property type="project" value="UniProtKB-KW"/>
</dbReference>
<dbReference type="Pfam" id="PF00271">
    <property type="entry name" value="Helicase_C"/>
    <property type="match status" value="1"/>
</dbReference>
<dbReference type="Gene3D" id="1.10.10.10">
    <property type="entry name" value="Winged helix-like DNA-binding domain superfamily/Winged helix DNA-binding domain"/>
    <property type="match status" value="1"/>
</dbReference>
<feature type="compositionally biased region" description="Basic and acidic residues" evidence="12">
    <location>
        <begin position="111"/>
        <end position="132"/>
    </location>
</feature>
<dbReference type="InterPro" id="IPR036388">
    <property type="entry name" value="WH-like_DNA-bd_sf"/>
</dbReference>
<evidence type="ECO:0000256" key="5">
    <source>
        <dbReference type="ARBA" id="ARBA00022806"/>
    </source>
</evidence>
<evidence type="ECO:0000256" key="4">
    <source>
        <dbReference type="ARBA" id="ARBA00022801"/>
    </source>
</evidence>
<feature type="domain" description="Helicase C-terminal" evidence="14">
    <location>
        <begin position="867"/>
        <end position="1030"/>
    </location>
</feature>
<dbReference type="InterPro" id="IPR002464">
    <property type="entry name" value="DNA/RNA_helicase_DEAH_CS"/>
</dbReference>
<comment type="similarity">
    <text evidence="2">Belongs to the helicase family. RecQ subfamily.</text>
</comment>
<dbReference type="PROSITE" id="PS00690">
    <property type="entry name" value="DEAH_ATP_HELICASE"/>
    <property type="match status" value="1"/>
</dbReference>
<dbReference type="GO" id="GO:0000724">
    <property type="term" value="P:double-strand break repair via homologous recombination"/>
    <property type="evidence" value="ECO:0007669"/>
    <property type="project" value="UniProtKB-ARBA"/>
</dbReference>
<dbReference type="NCBIfam" id="TIGR00614">
    <property type="entry name" value="recQ_fam"/>
    <property type="match status" value="1"/>
</dbReference>
<feature type="region of interest" description="Disordered" evidence="12">
    <location>
        <begin position="473"/>
        <end position="493"/>
    </location>
</feature>